<protein>
    <submittedName>
        <fullName evidence="2">Uncharacterized protein</fullName>
    </submittedName>
</protein>
<evidence type="ECO:0000256" key="1">
    <source>
        <dbReference type="SAM" id="MobiDB-lite"/>
    </source>
</evidence>
<dbReference type="Proteomes" id="UP000663854">
    <property type="component" value="Unassembled WGS sequence"/>
</dbReference>
<feature type="region of interest" description="Disordered" evidence="1">
    <location>
        <begin position="49"/>
        <end position="71"/>
    </location>
</feature>
<organism evidence="2 4">
    <name type="scientific">Rotaria sordida</name>
    <dbReference type="NCBI Taxonomy" id="392033"/>
    <lineage>
        <taxon>Eukaryota</taxon>
        <taxon>Metazoa</taxon>
        <taxon>Spiralia</taxon>
        <taxon>Gnathifera</taxon>
        <taxon>Rotifera</taxon>
        <taxon>Eurotatoria</taxon>
        <taxon>Bdelloidea</taxon>
        <taxon>Philodinida</taxon>
        <taxon>Philodinidae</taxon>
        <taxon>Rotaria</taxon>
    </lineage>
</organism>
<evidence type="ECO:0000313" key="3">
    <source>
        <dbReference type="EMBL" id="CAF1609002.1"/>
    </source>
</evidence>
<reference evidence="2" key="1">
    <citation type="submission" date="2021-02" db="EMBL/GenBank/DDBJ databases">
        <authorList>
            <person name="Nowell W R."/>
        </authorList>
    </citation>
    <scope>NUCLEOTIDE SEQUENCE</scope>
</reference>
<dbReference type="EMBL" id="CAJNOH010004318">
    <property type="protein sequence ID" value="CAF1365926.1"/>
    <property type="molecule type" value="Genomic_DNA"/>
</dbReference>
<comment type="caution">
    <text evidence="2">The sequence shown here is derived from an EMBL/GenBank/DDBJ whole genome shotgun (WGS) entry which is preliminary data.</text>
</comment>
<gene>
    <name evidence="3" type="ORF">JXQ802_LOCUS49186</name>
    <name evidence="2" type="ORF">PYM288_LOCUS33113</name>
</gene>
<name>A0A815IJT4_9BILA</name>
<dbReference type="Proteomes" id="UP000663870">
    <property type="component" value="Unassembled WGS sequence"/>
</dbReference>
<keyword evidence="5" id="KW-1185">Reference proteome</keyword>
<dbReference type="EMBL" id="CAJNOL010005732">
    <property type="protein sequence ID" value="CAF1609002.1"/>
    <property type="molecule type" value="Genomic_DNA"/>
</dbReference>
<accession>A0A815IJT4</accession>
<proteinExistence type="predicted"/>
<evidence type="ECO:0000313" key="4">
    <source>
        <dbReference type="Proteomes" id="UP000663854"/>
    </source>
</evidence>
<dbReference type="AlphaFoldDB" id="A0A815IJT4"/>
<sequence>MEDEVLLPPARQLQVTSILSAGNGLHIIQLKETSPPFPLLALPSATMMSPARPGTAHPSLPVTTSSAQSNT</sequence>
<evidence type="ECO:0000313" key="2">
    <source>
        <dbReference type="EMBL" id="CAF1365926.1"/>
    </source>
</evidence>
<evidence type="ECO:0000313" key="5">
    <source>
        <dbReference type="Proteomes" id="UP000663870"/>
    </source>
</evidence>
<feature type="non-terminal residue" evidence="2">
    <location>
        <position position="71"/>
    </location>
</feature>
<feature type="compositionally biased region" description="Polar residues" evidence="1">
    <location>
        <begin position="61"/>
        <end position="71"/>
    </location>
</feature>